<dbReference type="OrthoDB" id="204191at2157"/>
<dbReference type="RefSeq" id="WP_141464359.1">
    <property type="nucleotide sequence ID" value="NZ_RBZW01000021.1"/>
</dbReference>
<keyword evidence="1" id="KW-0812">Transmembrane</keyword>
<keyword evidence="3" id="KW-1185">Reference proteome</keyword>
<reference evidence="2 3" key="1">
    <citation type="submission" date="2018-10" db="EMBL/GenBank/DDBJ databases">
        <title>Natronolimnobius sp. XQ-INN 246 isolated from Inner Mongolia Autonomous Region of China.</title>
        <authorList>
            <person name="Xue Q."/>
        </authorList>
    </citation>
    <scope>NUCLEOTIDE SEQUENCE [LARGE SCALE GENOMIC DNA]</scope>
    <source>
        <strain evidence="2 3">XQ-INN 246</strain>
    </source>
</reference>
<feature type="transmembrane region" description="Helical" evidence="1">
    <location>
        <begin position="20"/>
        <end position="46"/>
    </location>
</feature>
<dbReference type="Proteomes" id="UP000318864">
    <property type="component" value="Unassembled WGS sequence"/>
</dbReference>
<comment type="caution">
    <text evidence="2">The sequence shown here is derived from an EMBL/GenBank/DDBJ whole genome shotgun (WGS) entry which is preliminary data.</text>
</comment>
<dbReference type="Pfam" id="PF24379">
    <property type="entry name" value="DUF7535"/>
    <property type="match status" value="1"/>
</dbReference>
<name>A0A4V3VLE2_9EURY</name>
<dbReference type="AlphaFoldDB" id="A0A4V3VLE2"/>
<dbReference type="EMBL" id="RBZW01000021">
    <property type="protein sequence ID" value="THE65317.1"/>
    <property type="molecule type" value="Genomic_DNA"/>
</dbReference>
<sequence length="88" mass="9901">MSTKVSESTGYVPNLQMSAFGYVMAAVLVIIMLPLLPVIAVAWVIWRVFFTEEQLESSYQNWRDDPNRLRPVLPVEAEEADEEAEAAA</sequence>
<gene>
    <name evidence="2" type="ORF">D8Y22_09000</name>
</gene>
<evidence type="ECO:0000256" key="1">
    <source>
        <dbReference type="SAM" id="Phobius"/>
    </source>
</evidence>
<evidence type="ECO:0000313" key="3">
    <source>
        <dbReference type="Proteomes" id="UP000318864"/>
    </source>
</evidence>
<evidence type="ECO:0000313" key="2">
    <source>
        <dbReference type="EMBL" id="THE65317.1"/>
    </source>
</evidence>
<keyword evidence="1" id="KW-1133">Transmembrane helix</keyword>
<keyword evidence="1" id="KW-0472">Membrane</keyword>
<dbReference type="InterPro" id="IPR055957">
    <property type="entry name" value="DUF7535"/>
</dbReference>
<protein>
    <submittedName>
        <fullName evidence="2">Uncharacterized protein</fullName>
    </submittedName>
</protein>
<organism evidence="2 3">
    <name type="scientific">Salinadaptatus halalkaliphilus</name>
    <dbReference type="NCBI Taxonomy" id="2419781"/>
    <lineage>
        <taxon>Archaea</taxon>
        <taxon>Methanobacteriati</taxon>
        <taxon>Methanobacteriota</taxon>
        <taxon>Stenosarchaea group</taxon>
        <taxon>Halobacteria</taxon>
        <taxon>Halobacteriales</taxon>
        <taxon>Natrialbaceae</taxon>
        <taxon>Salinadaptatus</taxon>
    </lineage>
</organism>
<proteinExistence type="predicted"/>
<accession>A0A4V3VLE2</accession>